<comment type="caution">
    <text evidence="1">The sequence shown here is derived from an EMBL/GenBank/DDBJ whole genome shotgun (WGS) entry which is preliminary data.</text>
</comment>
<dbReference type="Proteomes" id="UP000824120">
    <property type="component" value="Chromosome 7"/>
</dbReference>
<accession>A0A9J5Y416</accession>
<proteinExistence type="predicted"/>
<gene>
    <name evidence="1" type="ORF">H5410_035086</name>
</gene>
<sequence length="227" mass="25277">MIVTVFTGYISPLGSDELFGGYNNYKPKESFDHSHLVIFLEDYNTHMFVYGIGPNSCTIQKLLPVSTDWLKEHNHLLASTFDVDRLKIGREHRVRCSRSPVLGTKDGLVSGVPIQRPGLNFNAGNFWQLKDRKEELRGESREQYKSGLHKGVSNVVGSCPSAVQEQKGNDRLVRAASLMIGVVSASLTNETMPCRHKGQGIEPGGPWAAVEVLLVEHRYNAQRVQNS</sequence>
<name>A0A9J5Y416_SOLCO</name>
<evidence type="ECO:0000313" key="2">
    <source>
        <dbReference type="Proteomes" id="UP000824120"/>
    </source>
</evidence>
<keyword evidence="2" id="KW-1185">Reference proteome</keyword>
<organism evidence="1 2">
    <name type="scientific">Solanum commersonii</name>
    <name type="common">Commerson's wild potato</name>
    <name type="synonym">Commerson's nightshade</name>
    <dbReference type="NCBI Taxonomy" id="4109"/>
    <lineage>
        <taxon>Eukaryota</taxon>
        <taxon>Viridiplantae</taxon>
        <taxon>Streptophyta</taxon>
        <taxon>Embryophyta</taxon>
        <taxon>Tracheophyta</taxon>
        <taxon>Spermatophyta</taxon>
        <taxon>Magnoliopsida</taxon>
        <taxon>eudicotyledons</taxon>
        <taxon>Gunneridae</taxon>
        <taxon>Pentapetalae</taxon>
        <taxon>asterids</taxon>
        <taxon>lamiids</taxon>
        <taxon>Solanales</taxon>
        <taxon>Solanaceae</taxon>
        <taxon>Solanoideae</taxon>
        <taxon>Solaneae</taxon>
        <taxon>Solanum</taxon>
    </lineage>
</organism>
<reference evidence="1 2" key="1">
    <citation type="submission" date="2020-09" db="EMBL/GenBank/DDBJ databases">
        <title>De no assembly of potato wild relative species, Solanum commersonii.</title>
        <authorList>
            <person name="Cho K."/>
        </authorList>
    </citation>
    <scope>NUCLEOTIDE SEQUENCE [LARGE SCALE GENOMIC DNA]</scope>
    <source>
        <strain evidence="1">LZ3.2</strain>
        <tissue evidence="1">Leaf</tissue>
    </source>
</reference>
<dbReference type="EMBL" id="JACXVP010000007">
    <property type="protein sequence ID" value="KAG5593854.1"/>
    <property type="molecule type" value="Genomic_DNA"/>
</dbReference>
<dbReference type="AlphaFoldDB" id="A0A9J5Y416"/>
<protein>
    <submittedName>
        <fullName evidence="1">Uncharacterized protein</fullName>
    </submittedName>
</protein>
<evidence type="ECO:0000313" key="1">
    <source>
        <dbReference type="EMBL" id="KAG5593854.1"/>
    </source>
</evidence>
<dbReference type="OrthoDB" id="10478200at2759"/>